<dbReference type="GO" id="GO:0005524">
    <property type="term" value="F:ATP binding"/>
    <property type="evidence" value="ECO:0007669"/>
    <property type="project" value="UniProtKB-KW"/>
</dbReference>
<keyword evidence="9" id="KW-0057">Aromatic amino acid biosynthesis</keyword>
<dbReference type="Gene3D" id="3.40.50.300">
    <property type="entry name" value="P-loop containing nucleotide triphosphate hydrolases"/>
    <property type="match status" value="1"/>
</dbReference>
<keyword evidence="8" id="KW-0067">ATP-binding</keyword>
<dbReference type="InterPro" id="IPR000623">
    <property type="entry name" value="Shikimate_kinase/TSH1"/>
</dbReference>
<dbReference type="PANTHER" id="PTHR21087">
    <property type="entry name" value="SHIKIMATE KINASE"/>
    <property type="match status" value="1"/>
</dbReference>
<dbReference type="SUPFAM" id="SSF52540">
    <property type="entry name" value="P-loop containing nucleoside triphosphate hydrolases"/>
    <property type="match status" value="1"/>
</dbReference>
<protein>
    <recommendedName>
        <fullName evidence="3">shikimate kinase</fullName>
        <ecNumber evidence="3">2.7.1.71</ecNumber>
    </recommendedName>
</protein>
<evidence type="ECO:0000256" key="6">
    <source>
        <dbReference type="ARBA" id="ARBA00022741"/>
    </source>
</evidence>
<evidence type="ECO:0000256" key="3">
    <source>
        <dbReference type="ARBA" id="ARBA00012154"/>
    </source>
</evidence>
<accession>A0A383C0Z8</accession>
<dbReference type="InterPro" id="IPR023000">
    <property type="entry name" value="Shikimate_kinase_CS"/>
</dbReference>
<organism evidence="11">
    <name type="scientific">marine metagenome</name>
    <dbReference type="NCBI Taxonomy" id="408172"/>
    <lineage>
        <taxon>unclassified sequences</taxon>
        <taxon>metagenomes</taxon>
        <taxon>ecological metagenomes</taxon>
    </lineage>
</organism>
<keyword evidence="5" id="KW-0808">Transferase</keyword>
<dbReference type="UniPathway" id="UPA00053">
    <property type="reaction ID" value="UER00088"/>
</dbReference>
<dbReference type="EMBL" id="UINC01204915">
    <property type="protein sequence ID" value="SVE25854.1"/>
    <property type="molecule type" value="Genomic_DNA"/>
</dbReference>
<evidence type="ECO:0000256" key="8">
    <source>
        <dbReference type="ARBA" id="ARBA00022840"/>
    </source>
</evidence>
<evidence type="ECO:0000256" key="9">
    <source>
        <dbReference type="ARBA" id="ARBA00023141"/>
    </source>
</evidence>
<comment type="pathway">
    <text evidence="1">Metabolic intermediate biosynthesis; chorismate biosynthesis; chorismate from D-erythrose 4-phosphate and phosphoenolpyruvate: step 5/7.</text>
</comment>
<dbReference type="PANTHER" id="PTHR21087:SF16">
    <property type="entry name" value="SHIKIMATE KINASE 1, CHLOROPLASTIC"/>
    <property type="match status" value="1"/>
</dbReference>
<dbReference type="InterPro" id="IPR031322">
    <property type="entry name" value="Shikimate/glucono_kinase"/>
</dbReference>
<keyword evidence="7" id="KW-0418">Kinase</keyword>
<dbReference type="PRINTS" id="PR01100">
    <property type="entry name" value="SHIKIMTKNASE"/>
</dbReference>
<evidence type="ECO:0000256" key="4">
    <source>
        <dbReference type="ARBA" id="ARBA00022605"/>
    </source>
</evidence>
<evidence type="ECO:0000256" key="5">
    <source>
        <dbReference type="ARBA" id="ARBA00022679"/>
    </source>
</evidence>
<dbReference type="GO" id="GO:0005829">
    <property type="term" value="C:cytosol"/>
    <property type="evidence" value="ECO:0007669"/>
    <property type="project" value="TreeGrafter"/>
</dbReference>
<name>A0A383C0Z8_9ZZZZ</name>
<evidence type="ECO:0000256" key="1">
    <source>
        <dbReference type="ARBA" id="ARBA00004842"/>
    </source>
</evidence>
<reference evidence="11" key="1">
    <citation type="submission" date="2018-05" db="EMBL/GenBank/DDBJ databases">
        <authorList>
            <person name="Lanie J.A."/>
            <person name="Ng W.-L."/>
            <person name="Kazmierczak K.M."/>
            <person name="Andrzejewski T.M."/>
            <person name="Davidsen T.M."/>
            <person name="Wayne K.J."/>
            <person name="Tettelin H."/>
            <person name="Glass J.I."/>
            <person name="Rusch D."/>
            <person name="Podicherti R."/>
            <person name="Tsui H.-C.T."/>
            <person name="Winkler M.E."/>
        </authorList>
    </citation>
    <scope>NUCLEOTIDE SEQUENCE</scope>
</reference>
<dbReference type="GO" id="GO:0009073">
    <property type="term" value="P:aromatic amino acid family biosynthetic process"/>
    <property type="evidence" value="ECO:0007669"/>
    <property type="project" value="UniProtKB-KW"/>
</dbReference>
<dbReference type="HAMAP" id="MF_00109">
    <property type="entry name" value="Shikimate_kinase"/>
    <property type="match status" value="1"/>
</dbReference>
<evidence type="ECO:0000256" key="2">
    <source>
        <dbReference type="ARBA" id="ARBA00006997"/>
    </source>
</evidence>
<evidence type="ECO:0000256" key="7">
    <source>
        <dbReference type="ARBA" id="ARBA00022777"/>
    </source>
</evidence>
<dbReference type="GO" id="GO:0004765">
    <property type="term" value="F:shikimate kinase activity"/>
    <property type="evidence" value="ECO:0007669"/>
    <property type="project" value="UniProtKB-EC"/>
</dbReference>
<keyword evidence="6" id="KW-0547">Nucleotide-binding</keyword>
<evidence type="ECO:0000313" key="11">
    <source>
        <dbReference type="EMBL" id="SVE25854.1"/>
    </source>
</evidence>
<gene>
    <name evidence="11" type="ORF">METZ01_LOCUS478708</name>
</gene>
<dbReference type="AlphaFoldDB" id="A0A383C0Z8"/>
<dbReference type="EC" id="2.7.1.71" evidence="3"/>
<dbReference type="PROSITE" id="PS01128">
    <property type="entry name" value="SHIKIMATE_KINASE"/>
    <property type="match status" value="1"/>
</dbReference>
<sequence length="170" mass="19562">MESNKNLVLLGMMGSGKSIIGYLLSKNLNIGFMDVDEIIEKEEGYKISEIFEKRGEIEFRKIEEKVTLKLLESNNKIISLGGGGFINGNIRDEVLLNNISFWLNWDNTTLINRIKSSKKRPIAFNASENEIKKLISDRSKIYSMANYKINCEKFSKNEIVKKILDIYEKN</sequence>
<dbReference type="GO" id="GO:0009423">
    <property type="term" value="P:chorismate biosynthetic process"/>
    <property type="evidence" value="ECO:0007669"/>
    <property type="project" value="UniProtKB-UniPathway"/>
</dbReference>
<keyword evidence="4" id="KW-0028">Amino-acid biosynthesis</keyword>
<comment type="catalytic activity">
    <reaction evidence="10">
        <text>shikimate + ATP = 3-phosphoshikimate + ADP + H(+)</text>
        <dbReference type="Rhea" id="RHEA:13121"/>
        <dbReference type="ChEBI" id="CHEBI:15378"/>
        <dbReference type="ChEBI" id="CHEBI:30616"/>
        <dbReference type="ChEBI" id="CHEBI:36208"/>
        <dbReference type="ChEBI" id="CHEBI:145989"/>
        <dbReference type="ChEBI" id="CHEBI:456216"/>
        <dbReference type="EC" id="2.7.1.71"/>
    </reaction>
</comment>
<dbReference type="Pfam" id="PF01202">
    <property type="entry name" value="SKI"/>
    <property type="match status" value="1"/>
</dbReference>
<comment type="similarity">
    <text evidence="2">Belongs to the shikimate kinase family.</text>
</comment>
<proteinExistence type="inferred from homology"/>
<evidence type="ECO:0000256" key="10">
    <source>
        <dbReference type="ARBA" id="ARBA00048567"/>
    </source>
</evidence>
<dbReference type="GO" id="GO:0008652">
    <property type="term" value="P:amino acid biosynthetic process"/>
    <property type="evidence" value="ECO:0007669"/>
    <property type="project" value="UniProtKB-KW"/>
</dbReference>
<dbReference type="InterPro" id="IPR027417">
    <property type="entry name" value="P-loop_NTPase"/>
</dbReference>